<keyword evidence="1" id="KW-0732">Signal</keyword>
<evidence type="ECO:0000313" key="4">
    <source>
        <dbReference type="Proteomes" id="UP001320420"/>
    </source>
</evidence>
<evidence type="ECO:0000256" key="1">
    <source>
        <dbReference type="SAM" id="SignalP"/>
    </source>
</evidence>
<dbReference type="InterPro" id="IPR000994">
    <property type="entry name" value="Pept_M24"/>
</dbReference>
<protein>
    <recommendedName>
        <fullName evidence="2">Peptidase M24 domain-containing protein</fullName>
    </recommendedName>
</protein>
<dbReference type="Gene3D" id="3.90.230.10">
    <property type="entry name" value="Creatinase/methionine aminopeptidase superfamily"/>
    <property type="match status" value="1"/>
</dbReference>
<evidence type="ECO:0000313" key="3">
    <source>
        <dbReference type="EMBL" id="KAK7750166.1"/>
    </source>
</evidence>
<gene>
    <name evidence="3" type="ORF">SLS62_007917</name>
</gene>
<comment type="caution">
    <text evidence="3">The sequence shown here is derived from an EMBL/GenBank/DDBJ whole genome shotgun (WGS) entry which is preliminary data.</text>
</comment>
<dbReference type="EMBL" id="JAKJXP020000069">
    <property type="protein sequence ID" value="KAK7750166.1"/>
    <property type="molecule type" value="Genomic_DNA"/>
</dbReference>
<proteinExistence type="predicted"/>
<dbReference type="Pfam" id="PF00557">
    <property type="entry name" value="Peptidase_M24"/>
    <property type="match status" value="1"/>
</dbReference>
<organism evidence="3 4">
    <name type="scientific">Diatrype stigma</name>
    <dbReference type="NCBI Taxonomy" id="117547"/>
    <lineage>
        <taxon>Eukaryota</taxon>
        <taxon>Fungi</taxon>
        <taxon>Dikarya</taxon>
        <taxon>Ascomycota</taxon>
        <taxon>Pezizomycotina</taxon>
        <taxon>Sordariomycetes</taxon>
        <taxon>Xylariomycetidae</taxon>
        <taxon>Xylariales</taxon>
        <taxon>Diatrypaceae</taxon>
        <taxon>Diatrype</taxon>
    </lineage>
</organism>
<dbReference type="InterPro" id="IPR036005">
    <property type="entry name" value="Creatinase/aminopeptidase-like"/>
</dbReference>
<dbReference type="AlphaFoldDB" id="A0AAN9UNI3"/>
<keyword evidence="4" id="KW-1185">Reference proteome</keyword>
<name>A0AAN9UNI3_9PEZI</name>
<feature type="signal peptide" evidence="1">
    <location>
        <begin position="1"/>
        <end position="25"/>
    </location>
</feature>
<feature type="chain" id="PRO_5043011045" description="Peptidase M24 domain-containing protein" evidence="1">
    <location>
        <begin position="26"/>
        <end position="390"/>
    </location>
</feature>
<dbReference type="SUPFAM" id="SSF55920">
    <property type="entry name" value="Creatinase/aminopeptidase"/>
    <property type="match status" value="1"/>
</dbReference>
<evidence type="ECO:0000259" key="2">
    <source>
        <dbReference type="Pfam" id="PF00557"/>
    </source>
</evidence>
<accession>A0AAN9UNI3</accession>
<dbReference type="Proteomes" id="UP001320420">
    <property type="component" value="Unassembled WGS sequence"/>
</dbReference>
<sequence>MRGSFSGILGTVATLAALHGHFCAGEQATTKTPQYQLLPSLREQAEIVDAWTDERKALIPGLLRKYGVDAWLMSQREYAEDTVFWALKSSTAFSARRRTTQLFLADPSPPGSPAQYSWVENTDVVWRELRQILDAQQPARIAVNAHRELAFASGLHAGELDAAADTAALGPEWAARFVVEPMLPIEVVAHMVPGRLAWYRKMMETAWAIIEEAFSERVIVPGVTRSSFWPHIQDVEWWMREKIQALNYTTWFQPSVFIVSNDEFPGQIADTTTVDDPHAPDRPINYGDLLHTDFGVSALRLNTDTQHLGYVLRPGETEADVPAGMLEGLKKVNRLQDIVKDNMKIGLTGDEILKASRKQMRAEGIEGKIYCHATGEWGHSAGAVIGELQC</sequence>
<feature type="domain" description="Peptidase M24" evidence="2">
    <location>
        <begin position="202"/>
        <end position="382"/>
    </location>
</feature>
<reference evidence="3 4" key="1">
    <citation type="submission" date="2024-02" db="EMBL/GenBank/DDBJ databases">
        <title>De novo assembly and annotation of 12 fungi associated with fruit tree decline syndrome in Ontario, Canada.</title>
        <authorList>
            <person name="Sulman M."/>
            <person name="Ellouze W."/>
            <person name="Ilyukhin E."/>
        </authorList>
    </citation>
    <scope>NUCLEOTIDE SEQUENCE [LARGE SCALE GENOMIC DNA]</scope>
    <source>
        <strain evidence="3 4">M11/M66-122</strain>
    </source>
</reference>